<dbReference type="CDD" id="cd01651">
    <property type="entry name" value="RT_G2_intron"/>
    <property type="match status" value="1"/>
</dbReference>
<dbReference type="SUPFAM" id="SSF56672">
    <property type="entry name" value="DNA/RNA polymerases"/>
    <property type="match status" value="1"/>
</dbReference>
<evidence type="ECO:0000256" key="1">
    <source>
        <dbReference type="ARBA" id="ARBA00034120"/>
    </source>
</evidence>
<evidence type="ECO:0000259" key="2">
    <source>
        <dbReference type="PROSITE" id="PS50878"/>
    </source>
</evidence>
<dbReference type="InterPro" id="IPR043128">
    <property type="entry name" value="Rev_trsase/Diguanyl_cyclase"/>
</dbReference>
<dbReference type="InterPro" id="IPR051083">
    <property type="entry name" value="GrpII_Intron_Splice-Mob/Def"/>
</dbReference>
<evidence type="ECO:0000313" key="3">
    <source>
        <dbReference type="EMBL" id="XBH05452.1"/>
    </source>
</evidence>
<sequence length="298" mass="33991">MIEPIFERDFADHSYGFRPARSGKDALRRVDGLLQAGHAYVMAAYMKGYFDAIPHDRLMTRLKEKIADGSVLSLIESFLQANILDGLEEWTPTMGAPQGAVLSPLLSNIYLDPLDHLMAQAGFAMVRYADDVVILCRTAAEATRALELVQEWVSDHGLTLHPTKTKVVDARTDGFDFLGYHFQGGRRRPRQKSLKKLKDTIRLKTKRTNGTSMATIIGTLNPILRGWFAYFQHSHVWVFPKLDRWIRGRLRSILRKRHKGRGRDRGMDHHRWPNAYFASLGLYNLSSSVVESRRSVRA</sequence>
<name>A0AAU7CIV9_9BACT</name>
<dbReference type="Gene3D" id="3.30.70.270">
    <property type="match status" value="1"/>
</dbReference>
<dbReference type="Pfam" id="PF08388">
    <property type="entry name" value="GIIM"/>
    <property type="match status" value="1"/>
</dbReference>
<reference evidence="3" key="1">
    <citation type="submission" date="2024-05" db="EMBL/GenBank/DDBJ databases">
        <title>Planctomycetes of the genus Singulisphaera possess chitinolytic capabilities.</title>
        <authorList>
            <person name="Ivanova A."/>
        </authorList>
    </citation>
    <scope>NUCLEOTIDE SEQUENCE</scope>
    <source>
        <strain evidence="3">Ch08T</strain>
    </source>
</reference>
<keyword evidence="3" id="KW-0808">Transferase</keyword>
<dbReference type="InterPro" id="IPR013597">
    <property type="entry name" value="Mat_intron_G2"/>
</dbReference>
<keyword evidence="3" id="KW-0695">RNA-directed DNA polymerase</keyword>
<accession>A0AAU7CIV9</accession>
<dbReference type="InterPro" id="IPR043502">
    <property type="entry name" value="DNA/RNA_pol_sf"/>
</dbReference>
<feature type="domain" description="Reverse transcriptase" evidence="2">
    <location>
        <begin position="1"/>
        <end position="182"/>
    </location>
</feature>
<gene>
    <name evidence="3" type="ORF">V5E97_05385</name>
</gene>
<proteinExistence type="inferred from homology"/>
<dbReference type="AlphaFoldDB" id="A0AAU7CIV9"/>
<dbReference type="InterPro" id="IPR000477">
    <property type="entry name" value="RT_dom"/>
</dbReference>
<dbReference type="PANTHER" id="PTHR34047">
    <property type="entry name" value="NUCLEAR INTRON MATURASE 1, MITOCHONDRIAL-RELATED"/>
    <property type="match status" value="1"/>
</dbReference>
<dbReference type="Pfam" id="PF00078">
    <property type="entry name" value="RVT_1"/>
    <property type="match status" value="1"/>
</dbReference>
<dbReference type="PANTHER" id="PTHR34047:SF8">
    <property type="entry name" value="PROTEIN YKFC"/>
    <property type="match status" value="1"/>
</dbReference>
<comment type="similarity">
    <text evidence="1">Belongs to the bacterial reverse transcriptase family.</text>
</comment>
<keyword evidence="3" id="KW-0548">Nucleotidyltransferase</keyword>
<dbReference type="PROSITE" id="PS50878">
    <property type="entry name" value="RT_POL"/>
    <property type="match status" value="1"/>
</dbReference>
<protein>
    <submittedName>
        <fullName evidence="3">Reverse transcriptase domain-containing protein</fullName>
    </submittedName>
</protein>
<dbReference type="EMBL" id="CP155447">
    <property type="protein sequence ID" value="XBH05452.1"/>
    <property type="molecule type" value="Genomic_DNA"/>
</dbReference>
<dbReference type="RefSeq" id="WP_406698273.1">
    <property type="nucleotide sequence ID" value="NZ_CP155447.1"/>
</dbReference>
<organism evidence="3">
    <name type="scientific">Singulisphaera sp. Ch08</name>
    <dbReference type="NCBI Taxonomy" id="3120278"/>
    <lineage>
        <taxon>Bacteria</taxon>
        <taxon>Pseudomonadati</taxon>
        <taxon>Planctomycetota</taxon>
        <taxon>Planctomycetia</taxon>
        <taxon>Isosphaerales</taxon>
        <taxon>Isosphaeraceae</taxon>
        <taxon>Singulisphaera</taxon>
    </lineage>
</organism>
<dbReference type="GO" id="GO:0003964">
    <property type="term" value="F:RNA-directed DNA polymerase activity"/>
    <property type="evidence" value="ECO:0007669"/>
    <property type="project" value="UniProtKB-KW"/>
</dbReference>